<dbReference type="PANTHER" id="PTHR43459">
    <property type="entry name" value="ENOYL-COA HYDRATASE"/>
    <property type="match status" value="1"/>
</dbReference>
<evidence type="ECO:0000256" key="2">
    <source>
        <dbReference type="ARBA" id="ARBA00022832"/>
    </source>
</evidence>
<evidence type="ECO:0000256" key="1">
    <source>
        <dbReference type="ARBA" id="ARBA00002994"/>
    </source>
</evidence>
<evidence type="ECO:0000313" key="6">
    <source>
        <dbReference type="EMBL" id="PYE14328.1"/>
    </source>
</evidence>
<dbReference type="GO" id="GO:0006631">
    <property type="term" value="P:fatty acid metabolic process"/>
    <property type="evidence" value="ECO:0007669"/>
    <property type="project" value="UniProtKB-KW"/>
</dbReference>
<dbReference type="InterPro" id="IPR018376">
    <property type="entry name" value="Enoyl-CoA_hyd/isom_CS"/>
</dbReference>
<organism evidence="6 7">
    <name type="scientific">Williamsia limnetica</name>
    <dbReference type="NCBI Taxonomy" id="882452"/>
    <lineage>
        <taxon>Bacteria</taxon>
        <taxon>Bacillati</taxon>
        <taxon>Actinomycetota</taxon>
        <taxon>Actinomycetes</taxon>
        <taxon>Mycobacteriales</taxon>
        <taxon>Nocardiaceae</taxon>
        <taxon>Williamsia</taxon>
    </lineage>
</organism>
<dbReference type="InterPro" id="IPR029045">
    <property type="entry name" value="ClpP/crotonase-like_dom_sf"/>
</dbReference>
<dbReference type="GO" id="GO:0004300">
    <property type="term" value="F:enoyl-CoA hydratase activity"/>
    <property type="evidence" value="ECO:0007669"/>
    <property type="project" value="UniProtKB-EC"/>
</dbReference>
<protein>
    <submittedName>
        <fullName evidence="6">Enoyl-CoA hydratase</fullName>
    </submittedName>
</protein>
<keyword evidence="2" id="KW-0443">Lipid metabolism</keyword>
<comment type="caution">
    <text evidence="6">The sequence shown here is derived from an EMBL/GenBank/DDBJ whole genome shotgun (WGS) entry which is preliminary data.</text>
</comment>
<sequence length="267" mass="27818">MTIEETHDSSGGCPVLTQFDTGTARLTLNNARRKNAISLDMAARIVVFCDEVERDDTIGAVVIDAVGDYFCSGADTRDLAASSANASSPEAVARTSAIYESFVRIGTLPVPSISLVTGGAVGAGLNLALATDLMIVTPDAELDSGFLARGIHPGGGHLSLLGRAVGWSETIAMAGFGRSLTGKEAADRGLAYACVAAADVAALVDQLVVAATTDPELTRRVLRSARLELGPPAISWSSALEVERGVQMWSMSRKGEQAWSPRGPKTK</sequence>
<comment type="catalytic activity">
    <reaction evidence="3">
        <text>a (3S)-3-hydroxyacyl-CoA = a (2E)-enoyl-CoA + H2O</text>
        <dbReference type="Rhea" id="RHEA:16105"/>
        <dbReference type="ChEBI" id="CHEBI:15377"/>
        <dbReference type="ChEBI" id="CHEBI:57318"/>
        <dbReference type="ChEBI" id="CHEBI:58856"/>
        <dbReference type="EC" id="4.2.1.17"/>
    </reaction>
</comment>
<evidence type="ECO:0000313" key="7">
    <source>
        <dbReference type="Proteomes" id="UP000247591"/>
    </source>
</evidence>
<dbReference type="CDD" id="cd06558">
    <property type="entry name" value="crotonase-like"/>
    <property type="match status" value="1"/>
</dbReference>
<reference evidence="6 7" key="1">
    <citation type="submission" date="2018-06" db="EMBL/GenBank/DDBJ databases">
        <title>Genomic Encyclopedia of Type Strains, Phase IV (KMG-IV): sequencing the most valuable type-strain genomes for metagenomic binning, comparative biology and taxonomic classification.</title>
        <authorList>
            <person name="Goeker M."/>
        </authorList>
    </citation>
    <scope>NUCLEOTIDE SEQUENCE [LARGE SCALE GENOMIC DNA]</scope>
    <source>
        <strain evidence="6 7">DSM 45521</strain>
    </source>
</reference>
<dbReference type="PANTHER" id="PTHR43459:SF1">
    <property type="entry name" value="EG:BACN32G11.4 PROTEIN"/>
    <property type="match status" value="1"/>
</dbReference>
<comment type="function">
    <text evidence="1">Could possibly oxidize fatty acids using specific components.</text>
</comment>
<dbReference type="Pfam" id="PF00378">
    <property type="entry name" value="ECH_1"/>
    <property type="match status" value="1"/>
</dbReference>
<accession>A0A318RFJ9</accession>
<dbReference type="RefSeq" id="WP_110471491.1">
    <property type="nucleotide sequence ID" value="NZ_QJSP01000013.1"/>
</dbReference>
<dbReference type="SUPFAM" id="SSF52096">
    <property type="entry name" value="ClpP/crotonase"/>
    <property type="match status" value="1"/>
</dbReference>
<keyword evidence="2" id="KW-0276">Fatty acid metabolism</keyword>
<proteinExistence type="inferred from homology"/>
<dbReference type="OrthoDB" id="9777711at2"/>
<dbReference type="AlphaFoldDB" id="A0A318RFJ9"/>
<evidence type="ECO:0000256" key="4">
    <source>
        <dbReference type="ARBA" id="ARBA00023717"/>
    </source>
</evidence>
<comment type="similarity">
    <text evidence="5">Belongs to the enoyl-CoA hydratase/isomerase family.</text>
</comment>
<keyword evidence="7" id="KW-1185">Reference proteome</keyword>
<name>A0A318RFJ9_WILLI</name>
<comment type="catalytic activity">
    <reaction evidence="4">
        <text>a 4-saturated-(3S)-3-hydroxyacyl-CoA = a (3E)-enoyl-CoA + H2O</text>
        <dbReference type="Rhea" id="RHEA:20724"/>
        <dbReference type="ChEBI" id="CHEBI:15377"/>
        <dbReference type="ChEBI" id="CHEBI:58521"/>
        <dbReference type="ChEBI" id="CHEBI:137480"/>
        <dbReference type="EC" id="4.2.1.17"/>
    </reaction>
</comment>
<dbReference type="Proteomes" id="UP000247591">
    <property type="component" value="Unassembled WGS sequence"/>
</dbReference>
<evidence type="ECO:0000256" key="5">
    <source>
        <dbReference type="RuleBase" id="RU003707"/>
    </source>
</evidence>
<gene>
    <name evidence="6" type="ORF">DFR67_113122</name>
</gene>
<dbReference type="Gene3D" id="3.90.226.10">
    <property type="entry name" value="2-enoyl-CoA Hydratase, Chain A, domain 1"/>
    <property type="match status" value="1"/>
</dbReference>
<dbReference type="PROSITE" id="PS00166">
    <property type="entry name" value="ENOYL_COA_HYDRATASE"/>
    <property type="match status" value="1"/>
</dbReference>
<dbReference type="InterPro" id="IPR001753">
    <property type="entry name" value="Enoyl-CoA_hydra/iso"/>
</dbReference>
<dbReference type="EMBL" id="QJSP01000013">
    <property type="protein sequence ID" value="PYE14328.1"/>
    <property type="molecule type" value="Genomic_DNA"/>
</dbReference>
<evidence type="ECO:0000256" key="3">
    <source>
        <dbReference type="ARBA" id="ARBA00023709"/>
    </source>
</evidence>